<dbReference type="AlphaFoldDB" id="A0A4Y2GBY3"/>
<dbReference type="Gene3D" id="3.30.420.10">
    <property type="entry name" value="Ribonuclease H-like superfamily/Ribonuclease H"/>
    <property type="match status" value="1"/>
</dbReference>
<sequence length="203" mass="23304">MLDATHNDAQFLARVLFSDEACLTREGVFNTHNAHMWSSENPHITVSSNVQHKFSINIWVGILGDNLLRPYVLLERLNDVKYLVSLQHVLLDFLHGIPTTVRQNLWFMHDGVSAHVSIVVRTHLDATYPWRWIRRGGPVAWPPRSPDLNTLDFFFWGHMKYLSDACGYSGGARIVVAAGDITSTPGLFERVRRFFKRRCRLCT</sequence>
<proteinExistence type="predicted"/>
<protein>
    <recommendedName>
        <fullName evidence="3">Tc1-like transposase DDE domain-containing protein</fullName>
    </recommendedName>
</protein>
<organism evidence="1 2">
    <name type="scientific">Araneus ventricosus</name>
    <name type="common">Orbweaver spider</name>
    <name type="synonym">Epeira ventricosa</name>
    <dbReference type="NCBI Taxonomy" id="182803"/>
    <lineage>
        <taxon>Eukaryota</taxon>
        <taxon>Metazoa</taxon>
        <taxon>Ecdysozoa</taxon>
        <taxon>Arthropoda</taxon>
        <taxon>Chelicerata</taxon>
        <taxon>Arachnida</taxon>
        <taxon>Araneae</taxon>
        <taxon>Araneomorphae</taxon>
        <taxon>Entelegynae</taxon>
        <taxon>Araneoidea</taxon>
        <taxon>Araneidae</taxon>
        <taxon>Araneus</taxon>
    </lineage>
</organism>
<dbReference type="PANTHER" id="PTHR47326">
    <property type="entry name" value="TRANSPOSABLE ELEMENT TC3 TRANSPOSASE-LIKE PROTEIN"/>
    <property type="match status" value="1"/>
</dbReference>
<evidence type="ECO:0000313" key="1">
    <source>
        <dbReference type="EMBL" id="GBM50286.1"/>
    </source>
</evidence>
<gene>
    <name evidence="1" type="ORF">AVEN_219060_1</name>
</gene>
<dbReference type="Proteomes" id="UP000499080">
    <property type="component" value="Unassembled WGS sequence"/>
</dbReference>
<dbReference type="EMBL" id="BGPR01001292">
    <property type="protein sequence ID" value="GBM50286.1"/>
    <property type="molecule type" value="Genomic_DNA"/>
</dbReference>
<dbReference type="PANTHER" id="PTHR47326:SF1">
    <property type="entry name" value="HTH PSQ-TYPE DOMAIN-CONTAINING PROTEIN"/>
    <property type="match status" value="1"/>
</dbReference>
<dbReference type="InterPro" id="IPR036397">
    <property type="entry name" value="RNaseH_sf"/>
</dbReference>
<evidence type="ECO:0008006" key="3">
    <source>
        <dbReference type="Google" id="ProtNLM"/>
    </source>
</evidence>
<keyword evidence="2" id="KW-1185">Reference proteome</keyword>
<accession>A0A4Y2GBY3</accession>
<comment type="caution">
    <text evidence="1">The sequence shown here is derived from an EMBL/GenBank/DDBJ whole genome shotgun (WGS) entry which is preliminary data.</text>
</comment>
<dbReference type="OrthoDB" id="6436917at2759"/>
<reference evidence="1 2" key="1">
    <citation type="journal article" date="2019" name="Sci. Rep.">
        <title>Orb-weaving spider Araneus ventricosus genome elucidates the spidroin gene catalogue.</title>
        <authorList>
            <person name="Kono N."/>
            <person name="Nakamura H."/>
            <person name="Ohtoshi R."/>
            <person name="Moran D.A.P."/>
            <person name="Shinohara A."/>
            <person name="Yoshida Y."/>
            <person name="Fujiwara M."/>
            <person name="Mori M."/>
            <person name="Tomita M."/>
            <person name="Arakawa K."/>
        </authorList>
    </citation>
    <scope>NUCLEOTIDE SEQUENCE [LARGE SCALE GENOMIC DNA]</scope>
</reference>
<name>A0A4Y2GBY3_ARAVE</name>
<evidence type="ECO:0000313" key="2">
    <source>
        <dbReference type="Proteomes" id="UP000499080"/>
    </source>
</evidence>
<dbReference type="GO" id="GO:0003676">
    <property type="term" value="F:nucleic acid binding"/>
    <property type="evidence" value="ECO:0007669"/>
    <property type="project" value="InterPro"/>
</dbReference>